<dbReference type="PANTHER" id="PTHR31793:SF27">
    <property type="entry name" value="NOVEL THIOESTERASE SUPERFAMILY DOMAIN AND SAPOSIN A-TYPE DOMAIN CONTAINING PROTEIN (0610012H03RIK)"/>
    <property type="match status" value="1"/>
</dbReference>
<reference evidence="3 4" key="1">
    <citation type="submission" date="2018-12" db="EMBL/GenBank/DDBJ databases">
        <title>Complete genome of Nonlabens sp. MJ115.</title>
        <authorList>
            <person name="Choi H.S."/>
            <person name="Jung J."/>
        </authorList>
    </citation>
    <scope>NUCLEOTIDE SEQUENCE [LARGE SCALE GENOMIC DNA]</scope>
    <source>
        <strain evidence="3 4">MJ115</strain>
    </source>
</reference>
<dbReference type="Pfam" id="PF13279">
    <property type="entry name" value="4HBT_2"/>
    <property type="match status" value="1"/>
</dbReference>
<evidence type="ECO:0000313" key="3">
    <source>
        <dbReference type="EMBL" id="AZQ44005.1"/>
    </source>
</evidence>
<accession>A0A3S9MXM3</accession>
<dbReference type="Proteomes" id="UP000279600">
    <property type="component" value="Chromosome"/>
</dbReference>
<dbReference type="InterPro" id="IPR006684">
    <property type="entry name" value="YbgC/YbaW"/>
</dbReference>
<protein>
    <submittedName>
        <fullName evidence="3">Acyl-CoA thioesterase</fullName>
    </submittedName>
</protein>
<keyword evidence="4" id="KW-1185">Reference proteome</keyword>
<dbReference type="PIRSF" id="PIRSF003230">
    <property type="entry name" value="YbgC"/>
    <property type="match status" value="1"/>
</dbReference>
<keyword evidence="2" id="KW-0378">Hydrolase</keyword>
<dbReference type="CDD" id="cd00586">
    <property type="entry name" value="4HBT"/>
    <property type="match status" value="1"/>
</dbReference>
<dbReference type="SUPFAM" id="SSF54637">
    <property type="entry name" value="Thioesterase/thiol ester dehydrase-isomerase"/>
    <property type="match status" value="1"/>
</dbReference>
<proteinExistence type="inferred from homology"/>
<gene>
    <name evidence="3" type="ORF">EJ995_07070</name>
</gene>
<evidence type="ECO:0000256" key="2">
    <source>
        <dbReference type="ARBA" id="ARBA00022801"/>
    </source>
</evidence>
<dbReference type="GO" id="GO:0047617">
    <property type="term" value="F:fatty acyl-CoA hydrolase activity"/>
    <property type="evidence" value="ECO:0007669"/>
    <property type="project" value="TreeGrafter"/>
</dbReference>
<evidence type="ECO:0000313" key="4">
    <source>
        <dbReference type="Proteomes" id="UP000279600"/>
    </source>
</evidence>
<dbReference type="KEGG" id="noj:EJ995_07070"/>
<sequence length="137" mass="16186">MKTSYIDILPRYSETDQMGIVHHSNYLIYMEQARLEWLNNLGFSYQKMEEDGILLPVYQIDIKYKNPIKFGDQIKVKTTLRNIPTTRVEFEYEISNNSNQICATASLTLVFTDAKTFRPRKPLESFLEKCKKMSWDD</sequence>
<name>A0A3S9MXM3_9FLAO</name>
<dbReference type="OrthoDB" id="9800856at2"/>
<dbReference type="NCBIfam" id="TIGR00051">
    <property type="entry name" value="YbgC/FadM family acyl-CoA thioesterase"/>
    <property type="match status" value="1"/>
</dbReference>
<dbReference type="InterPro" id="IPR050563">
    <property type="entry name" value="4-hydroxybenzoyl-CoA_TE"/>
</dbReference>
<organism evidence="3 4">
    <name type="scientific">Nonlabens ponticola</name>
    <dbReference type="NCBI Taxonomy" id="2496866"/>
    <lineage>
        <taxon>Bacteria</taxon>
        <taxon>Pseudomonadati</taxon>
        <taxon>Bacteroidota</taxon>
        <taxon>Flavobacteriia</taxon>
        <taxon>Flavobacteriales</taxon>
        <taxon>Flavobacteriaceae</taxon>
        <taxon>Nonlabens</taxon>
    </lineage>
</organism>
<dbReference type="InterPro" id="IPR029069">
    <property type="entry name" value="HotDog_dom_sf"/>
</dbReference>
<comment type="similarity">
    <text evidence="1">Belongs to the 4-hydroxybenzoyl-CoA thioesterase family.</text>
</comment>
<evidence type="ECO:0000256" key="1">
    <source>
        <dbReference type="ARBA" id="ARBA00005953"/>
    </source>
</evidence>
<dbReference type="Gene3D" id="3.10.129.10">
    <property type="entry name" value="Hotdog Thioesterase"/>
    <property type="match status" value="1"/>
</dbReference>
<dbReference type="EMBL" id="CP034549">
    <property type="protein sequence ID" value="AZQ44005.1"/>
    <property type="molecule type" value="Genomic_DNA"/>
</dbReference>
<dbReference type="AlphaFoldDB" id="A0A3S9MXM3"/>
<dbReference type="PANTHER" id="PTHR31793">
    <property type="entry name" value="4-HYDROXYBENZOYL-COA THIOESTERASE FAMILY MEMBER"/>
    <property type="match status" value="1"/>
</dbReference>